<dbReference type="Proteomes" id="UP000199236">
    <property type="component" value="Unassembled WGS sequence"/>
</dbReference>
<organism evidence="1 2">
    <name type="scientific">Cohaesibacter marisflavi</name>
    <dbReference type="NCBI Taxonomy" id="655353"/>
    <lineage>
        <taxon>Bacteria</taxon>
        <taxon>Pseudomonadati</taxon>
        <taxon>Pseudomonadota</taxon>
        <taxon>Alphaproteobacteria</taxon>
        <taxon>Hyphomicrobiales</taxon>
        <taxon>Cohaesibacteraceae</taxon>
    </lineage>
</organism>
<protein>
    <submittedName>
        <fullName evidence="1">Uncharacterized protein</fullName>
    </submittedName>
</protein>
<accession>A0A1I5E492</accession>
<sequence length="53" mass="6014">MALKEIKKKDTQKELMDRIERAVELAIAATKETPLSKDKLVQCPTAIEKFVRG</sequence>
<evidence type="ECO:0000313" key="2">
    <source>
        <dbReference type="Proteomes" id="UP000199236"/>
    </source>
</evidence>
<dbReference type="RefSeq" id="WP_175527959.1">
    <property type="nucleotide sequence ID" value="NZ_FOVR01000003.1"/>
</dbReference>
<reference evidence="1 2" key="1">
    <citation type="submission" date="2016-10" db="EMBL/GenBank/DDBJ databases">
        <authorList>
            <person name="de Groot N.N."/>
        </authorList>
    </citation>
    <scope>NUCLEOTIDE SEQUENCE [LARGE SCALE GENOMIC DNA]</scope>
    <source>
        <strain evidence="1 2">CGMCC 1.9157</strain>
    </source>
</reference>
<keyword evidence="2" id="KW-1185">Reference proteome</keyword>
<proteinExistence type="predicted"/>
<name>A0A1I5E492_9HYPH</name>
<evidence type="ECO:0000313" key="1">
    <source>
        <dbReference type="EMBL" id="SFO06262.1"/>
    </source>
</evidence>
<gene>
    <name evidence="1" type="ORF">SAMN04488056_10321</name>
</gene>
<dbReference type="AlphaFoldDB" id="A0A1I5E492"/>
<dbReference type="EMBL" id="FOVR01000003">
    <property type="protein sequence ID" value="SFO06262.1"/>
    <property type="molecule type" value="Genomic_DNA"/>
</dbReference>